<evidence type="ECO:0000313" key="1">
    <source>
        <dbReference type="EMBL" id="TCO77716.1"/>
    </source>
</evidence>
<gene>
    <name evidence="1" type="ORF">EV688_102173</name>
</gene>
<protein>
    <submittedName>
        <fullName evidence="1">SatD family protein</fullName>
    </submittedName>
</protein>
<dbReference type="OrthoDB" id="3197351at2"/>
<dbReference type="AlphaFoldDB" id="A0A4R2L1V0"/>
<organism evidence="1 2">
    <name type="scientific">Chromatocurvus halotolerans</name>
    <dbReference type="NCBI Taxonomy" id="1132028"/>
    <lineage>
        <taxon>Bacteria</taxon>
        <taxon>Pseudomonadati</taxon>
        <taxon>Pseudomonadota</taxon>
        <taxon>Gammaproteobacteria</taxon>
        <taxon>Cellvibrionales</taxon>
        <taxon>Halieaceae</taxon>
        <taxon>Chromatocurvus</taxon>
    </lineage>
</organism>
<accession>A0A4R2L1V0</accession>
<keyword evidence="2" id="KW-1185">Reference proteome</keyword>
<dbReference type="Proteomes" id="UP000294980">
    <property type="component" value="Unassembled WGS sequence"/>
</dbReference>
<reference evidence="1 2" key="1">
    <citation type="submission" date="2019-03" db="EMBL/GenBank/DDBJ databases">
        <title>Genomic Encyclopedia of Type Strains, Phase IV (KMG-IV): sequencing the most valuable type-strain genomes for metagenomic binning, comparative biology and taxonomic classification.</title>
        <authorList>
            <person name="Goeker M."/>
        </authorList>
    </citation>
    <scope>NUCLEOTIDE SEQUENCE [LARGE SCALE GENOMIC DNA]</scope>
    <source>
        <strain evidence="1 2">DSM 23344</strain>
    </source>
</reference>
<name>A0A4R2L1V0_9GAMM</name>
<proteinExistence type="predicted"/>
<dbReference type="Pfam" id="PF16264">
    <property type="entry name" value="SatD"/>
    <property type="match status" value="1"/>
</dbReference>
<dbReference type="EMBL" id="SLWX01000002">
    <property type="protein sequence ID" value="TCO77716.1"/>
    <property type="molecule type" value="Genomic_DNA"/>
</dbReference>
<comment type="caution">
    <text evidence="1">The sequence shown here is derived from an EMBL/GenBank/DDBJ whole genome shotgun (WGS) entry which is preliminary data.</text>
</comment>
<dbReference type="InterPro" id="IPR032580">
    <property type="entry name" value="SatD"/>
</dbReference>
<evidence type="ECO:0000313" key="2">
    <source>
        <dbReference type="Proteomes" id="UP000294980"/>
    </source>
</evidence>
<sequence>MSVQYLVLIGDLRDSRRVKDRAGLQHLFESSLAFLNKRFRGALASPLTVTLGDEFQAVFSDPLPVWEILSALQARLFPVTARFGLGLGQIATPVNPQAALGMDGPAFYRARDAIVQLKEEGGNYRIEGLDDADLINHTLSLVSGLQESWHCNRFATYHSFLSGVPVQRIAQELKISKTAVYKNLHDGHLHPISGIHRSIAAKMAAAMETTADA</sequence>